<organism evidence="1 2">
    <name type="scientific">Plasmopara halstedii</name>
    <name type="common">Downy mildew of sunflower</name>
    <dbReference type="NCBI Taxonomy" id="4781"/>
    <lineage>
        <taxon>Eukaryota</taxon>
        <taxon>Sar</taxon>
        <taxon>Stramenopiles</taxon>
        <taxon>Oomycota</taxon>
        <taxon>Peronosporomycetes</taxon>
        <taxon>Peronosporales</taxon>
        <taxon>Peronosporaceae</taxon>
        <taxon>Plasmopara</taxon>
    </lineage>
</organism>
<dbReference type="Proteomes" id="UP000054928">
    <property type="component" value="Unassembled WGS sequence"/>
</dbReference>
<accession>A0A0P1AU80</accession>
<reference evidence="2" key="1">
    <citation type="submission" date="2014-09" db="EMBL/GenBank/DDBJ databases">
        <authorList>
            <person name="Sharma Rahul"/>
            <person name="Thines Marco"/>
        </authorList>
    </citation>
    <scope>NUCLEOTIDE SEQUENCE [LARGE SCALE GENOMIC DNA]</scope>
</reference>
<dbReference type="EMBL" id="CCYD01001204">
    <property type="protein sequence ID" value="CEG44557.1"/>
    <property type="molecule type" value="Genomic_DNA"/>
</dbReference>
<dbReference type="GeneID" id="59053019"/>
<evidence type="ECO:0000313" key="1">
    <source>
        <dbReference type="EMBL" id="CEG44557.1"/>
    </source>
</evidence>
<keyword evidence="2" id="KW-1185">Reference proteome</keyword>
<protein>
    <submittedName>
        <fullName evidence="1">Uncharacterized protein</fullName>
    </submittedName>
</protein>
<name>A0A0P1AU80_PLAHL</name>
<dbReference type="RefSeq" id="XP_036263297.1">
    <property type="nucleotide sequence ID" value="XM_036407609.1"/>
</dbReference>
<evidence type="ECO:0000313" key="2">
    <source>
        <dbReference type="Proteomes" id="UP000054928"/>
    </source>
</evidence>
<sequence>MLAHNLSFTSKPQHYVPLPADLKERTVAVVGLGMYDPHSVNFWRTRSRGPYCESVINSISHTNVAYDDRMLDI</sequence>
<proteinExistence type="predicted"/>
<dbReference type="AlphaFoldDB" id="A0A0P1AU80"/>